<sequence>MDANGIIGREYEQKLILERCKSNKAELIAIYGRRRVGKTFLVRKMFNDQFAFSFIGMYEVSRAVQLEQFRMALAQYAKQTVPKLKTWFEAFAALREYLSGLSLQEPIVLFFDELPWMDTPKSNFIAAFSYFWNSWASMVPQLKLIVCGSSTTWMLAKFIGDKGGLYGRVTRQIYLAPFSLGETELFLNELKGLALTRQQVLDVYMILGGIPYYLDMLERGVPLDVCIDRLFFSQDSPLRGEFDFLFRSLFNDSKHYRKIVEVLSEKMKGMTRKELMDELKLKGGGQLSEILENLKKCDFIRKYATIGKSERDALYQLTDLYSLFYTRFVANNSGQDKNFWSNMRNSGSRTAWSGYAFEQVCLHHIPQIKKALGISGVLANVYSWSCRPFVDSTGAEWRGGQIDMLIDRADGAINICEMKYAKDEFVIDASYEQRLRDRMSSFSVATKTKKALLHTFITTYGVKQNMHSGLVNSEVRMNDLFG</sequence>
<dbReference type="PANTHER" id="PTHR34704:SF1">
    <property type="entry name" value="ATPASE"/>
    <property type="match status" value="1"/>
</dbReference>
<organism evidence="4 5">
    <name type="scientific">Segatella copri</name>
    <dbReference type="NCBI Taxonomy" id="165179"/>
    <lineage>
        <taxon>Bacteria</taxon>
        <taxon>Pseudomonadati</taxon>
        <taxon>Bacteroidota</taxon>
        <taxon>Bacteroidia</taxon>
        <taxon>Bacteroidales</taxon>
        <taxon>Prevotellaceae</taxon>
        <taxon>Segatella</taxon>
    </lineage>
</organism>
<protein>
    <submittedName>
        <fullName evidence="4">ATP-binding protein</fullName>
    </submittedName>
</protein>
<keyword evidence="4" id="KW-0067">ATP-binding</keyword>
<dbReference type="RefSeq" id="WP_118255374.1">
    <property type="nucleotide sequence ID" value="NZ_DAWEAY010000073.1"/>
</dbReference>
<accession>A0A3R6HNG0</accession>
<name>A0A3R6HNG0_9BACT</name>
<dbReference type="AlphaFoldDB" id="A0A3R6HNG0"/>
<dbReference type="EMBL" id="VZAZ01000009">
    <property type="protein sequence ID" value="MQO54618.1"/>
    <property type="molecule type" value="Genomic_DNA"/>
</dbReference>
<dbReference type="PANTHER" id="PTHR34704">
    <property type="entry name" value="ATPASE"/>
    <property type="match status" value="1"/>
</dbReference>
<reference evidence="4 5" key="1">
    <citation type="submission" date="2018-08" db="EMBL/GenBank/DDBJ databases">
        <title>A genome reference for cultivated species of the human gut microbiota.</title>
        <authorList>
            <person name="Zou Y."/>
            <person name="Xue W."/>
            <person name="Luo G."/>
        </authorList>
    </citation>
    <scope>NUCLEOTIDE SEQUENCE [LARGE SCALE GENOMIC DNA]</scope>
    <source>
        <strain evidence="4 5">AM16-54</strain>
    </source>
</reference>
<evidence type="ECO:0000313" key="6">
    <source>
        <dbReference type="Proteomes" id="UP000358159"/>
    </source>
</evidence>
<dbReference type="GO" id="GO:0005524">
    <property type="term" value="F:ATP binding"/>
    <property type="evidence" value="ECO:0007669"/>
    <property type="project" value="UniProtKB-KW"/>
</dbReference>
<dbReference type="EMBL" id="QRKB01000034">
    <property type="protein sequence ID" value="RHH79180.1"/>
    <property type="molecule type" value="Genomic_DNA"/>
</dbReference>
<evidence type="ECO:0000313" key="4">
    <source>
        <dbReference type="EMBL" id="RHH79180.1"/>
    </source>
</evidence>
<reference evidence="6 7" key="2">
    <citation type="submission" date="2019-09" db="EMBL/GenBank/DDBJ databases">
        <title>Distinct polysaccharide growth profiles of human intestinal Prevotella copri isolates.</title>
        <authorList>
            <person name="Fehlner-Peach H."/>
            <person name="Magnabosco C."/>
            <person name="Raghavan V."/>
            <person name="Scher J.U."/>
            <person name="Tett A."/>
            <person name="Cox L.M."/>
            <person name="Gottsegen C."/>
            <person name="Watters A."/>
            <person name="Wiltshire- Gordon J.D."/>
            <person name="Segata N."/>
            <person name="Bonneau R."/>
            <person name="Littman D.R."/>
        </authorList>
    </citation>
    <scope>NUCLEOTIDE SEQUENCE [LARGE SCALE GENOMIC DNA]</scope>
    <source>
        <strain evidence="3 6">BVe41219</strain>
        <strain evidence="2">IAK279</strain>
        <strain evidence="7">iAK279</strain>
    </source>
</reference>
<comment type="caution">
    <text evidence="4">The sequence shown here is derived from an EMBL/GenBank/DDBJ whole genome shotgun (WGS) entry which is preliminary data.</text>
</comment>
<dbReference type="InterPro" id="IPR027417">
    <property type="entry name" value="P-loop_NTPase"/>
</dbReference>
<evidence type="ECO:0000313" key="3">
    <source>
        <dbReference type="EMBL" id="MQO54618.1"/>
    </source>
</evidence>
<dbReference type="Proteomes" id="UP000284548">
    <property type="component" value="Unassembled WGS sequence"/>
</dbReference>
<evidence type="ECO:0000313" key="2">
    <source>
        <dbReference type="EMBL" id="MQO03071.1"/>
    </source>
</evidence>
<dbReference type="InterPro" id="IPR011579">
    <property type="entry name" value="ATPase_dom"/>
</dbReference>
<evidence type="ECO:0000259" key="1">
    <source>
        <dbReference type="Pfam" id="PF01637"/>
    </source>
</evidence>
<dbReference type="EMBL" id="VZBT01000030">
    <property type="protein sequence ID" value="MQO03071.1"/>
    <property type="molecule type" value="Genomic_DNA"/>
</dbReference>
<keyword evidence="4" id="KW-0547">Nucleotide-binding</keyword>
<dbReference type="Gene3D" id="3.40.50.300">
    <property type="entry name" value="P-loop containing nucleotide triphosphate hydrolases"/>
    <property type="match status" value="1"/>
</dbReference>
<dbReference type="Proteomes" id="UP000358159">
    <property type="component" value="Unassembled WGS sequence"/>
</dbReference>
<dbReference type="Proteomes" id="UP000390763">
    <property type="component" value="Unassembled WGS sequence"/>
</dbReference>
<dbReference type="SUPFAM" id="SSF52540">
    <property type="entry name" value="P-loop containing nucleoside triphosphate hydrolases"/>
    <property type="match status" value="1"/>
</dbReference>
<dbReference type="Pfam" id="PF01637">
    <property type="entry name" value="ATPase_2"/>
    <property type="match status" value="1"/>
</dbReference>
<gene>
    <name evidence="4" type="ORF">DW192_12065</name>
    <name evidence="3" type="ORF">F7D42_02615</name>
    <name evidence="2" type="ORF">F7D62_02880</name>
</gene>
<feature type="domain" description="ATPase" evidence="1">
    <location>
        <begin position="9"/>
        <end position="217"/>
    </location>
</feature>
<evidence type="ECO:0000313" key="7">
    <source>
        <dbReference type="Proteomes" id="UP000390763"/>
    </source>
</evidence>
<evidence type="ECO:0000313" key="5">
    <source>
        <dbReference type="Proteomes" id="UP000284548"/>
    </source>
</evidence>
<proteinExistence type="predicted"/>